<dbReference type="Proteomes" id="UP000838686">
    <property type="component" value="Unassembled WGS sequence"/>
</dbReference>
<dbReference type="EMBL" id="CAKMMF010000010">
    <property type="protein sequence ID" value="CAH1204093.1"/>
    <property type="molecule type" value="Genomic_DNA"/>
</dbReference>
<feature type="transmembrane region" description="Helical" evidence="1">
    <location>
        <begin position="30"/>
        <end position="51"/>
    </location>
</feature>
<keyword evidence="1" id="KW-1133">Transmembrane helix</keyword>
<sequence>MMRMLFILLCALFFLFVVWSIRRNMLSRKYALLWISLSGGCFSMMLFMICMDQR</sequence>
<name>A0ABN8G9W6_9BACL</name>
<comment type="caution">
    <text evidence="2">The sequence shown here is derived from an EMBL/GenBank/DDBJ whole genome shotgun (WGS) entry which is preliminary data.</text>
</comment>
<evidence type="ECO:0000313" key="2">
    <source>
        <dbReference type="EMBL" id="CAH1204093.1"/>
    </source>
</evidence>
<gene>
    <name evidence="2" type="ORF">PAECIP111893_02124</name>
</gene>
<keyword evidence="3" id="KW-1185">Reference proteome</keyword>
<keyword evidence="1" id="KW-0812">Transmembrane</keyword>
<organism evidence="2 3">
    <name type="scientific">Paenibacillus plantiphilus</name>
    <dbReference type="NCBI Taxonomy" id="2905650"/>
    <lineage>
        <taxon>Bacteria</taxon>
        <taxon>Bacillati</taxon>
        <taxon>Bacillota</taxon>
        <taxon>Bacilli</taxon>
        <taxon>Bacillales</taxon>
        <taxon>Paenibacillaceae</taxon>
        <taxon>Paenibacillus</taxon>
    </lineage>
</organism>
<reference evidence="2" key="1">
    <citation type="submission" date="2022-01" db="EMBL/GenBank/DDBJ databases">
        <authorList>
            <person name="Criscuolo A."/>
        </authorList>
    </citation>
    <scope>NUCLEOTIDE SEQUENCE</scope>
    <source>
        <strain evidence="2">CIP111893</strain>
    </source>
</reference>
<proteinExistence type="predicted"/>
<protein>
    <submittedName>
        <fullName evidence="2">Uncharacterized protein</fullName>
    </submittedName>
</protein>
<dbReference type="RefSeq" id="WP_236341333.1">
    <property type="nucleotide sequence ID" value="NZ_CAKMMF010000010.1"/>
</dbReference>
<evidence type="ECO:0000313" key="3">
    <source>
        <dbReference type="Proteomes" id="UP000838686"/>
    </source>
</evidence>
<evidence type="ECO:0000256" key="1">
    <source>
        <dbReference type="SAM" id="Phobius"/>
    </source>
</evidence>
<accession>A0ABN8G9W6</accession>
<keyword evidence="1" id="KW-0472">Membrane</keyword>